<evidence type="ECO:0000259" key="2">
    <source>
        <dbReference type="Pfam" id="PF07624"/>
    </source>
</evidence>
<dbReference type="Pfam" id="PF07624">
    <property type="entry name" value="PSD2"/>
    <property type="match status" value="1"/>
</dbReference>
<name>A0ABS1X0C6_9GAMM</name>
<evidence type="ECO:0000259" key="5">
    <source>
        <dbReference type="Pfam" id="PF07637"/>
    </source>
</evidence>
<feature type="chain" id="PRO_5045251068" evidence="1">
    <location>
        <begin position="26"/>
        <end position="556"/>
    </location>
</feature>
<protein>
    <submittedName>
        <fullName evidence="6">DUF1592 domain-containing protein</fullName>
    </submittedName>
</protein>
<dbReference type="EMBL" id="JAEVLS010000004">
    <property type="protein sequence ID" value="MBM0106690.1"/>
    <property type="molecule type" value="Genomic_DNA"/>
</dbReference>
<feature type="domain" description="DUF1595" evidence="5">
    <location>
        <begin position="131"/>
        <end position="190"/>
    </location>
</feature>
<reference evidence="6 7" key="1">
    <citation type="journal article" date="2021" name="Int. J. Syst. Evol. Microbiol.">
        <title>Steroidobacter gossypii sp. nov., isolated from soil of cotton cropping field.</title>
        <authorList>
            <person name="Huang R."/>
            <person name="Yang S."/>
            <person name="Zhen C."/>
            <person name="Liu W."/>
        </authorList>
    </citation>
    <scope>NUCLEOTIDE SEQUENCE [LARGE SCALE GENOMIC DNA]</scope>
    <source>
        <strain evidence="6 7">S1-65</strain>
    </source>
</reference>
<evidence type="ECO:0000313" key="7">
    <source>
        <dbReference type="Proteomes" id="UP000661077"/>
    </source>
</evidence>
<dbReference type="Pfam" id="PF07637">
    <property type="entry name" value="PSD5"/>
    <property type="match status" value="1"/>
</dbReference>
<dbReference type="InterPro" id="IPR013039">
    <property type="entry name" value="DUF1588"/>
</dbReference>
<gene>
    <name evidence="6" type="ORF">JM946_18315</name>
</gene>
<dbReference type="Proteomes" id="UP000661077">
    <property type="component" value="Unassembled WGS sequence"/>
</dbReference>
<evidence type="ECO:0000313" key="6">
    <source>
        <dbReference type="EMBL" id="MBM0106690.1"/>
    </source>
</evidence>
<dbReference type="RefSeq" id="WP_203168805.1">
    <property type="nucleotide sequence ID" value="NZ_JAEVLS010000004.1"/>
</dbReference>
<organism evidence="6 7">
    <name type="scientific">Steroidobacter gossypii</name>
    <dbReference type="NCBI Taxonomy" id="2805490"/>
    <lineage>
        <taxon>Bacteria</taxon>
        <taxon>Pseudomonadati</taxon>
        <taxon>Pseudomonadota</taxon>
        <taxon>Gammaproteobacteria</taxon>
        <taxon>Steroidobacterales</taxon>
        <taxon>Steroidobacteraceae</taxon>
        <taxon>Steroidobacter</taxon>
    </lineage>
</organism>
<dbReference type="InterPro" id="IPR011478">
    <property type="entry name" value="DUF1585"/>
</dbReference>
<evidence type="ECO:0000256" key="1">
    <source>
        <dbReference type="SAM" id="SignalP"/>
    </source>
</evidence>
<keyword evidence="7" id="KW-1185">Reference proteome</keyword>
<dbReference type="Pfam" id="PF07627">
    <property type="entry name" value="PSCyt3"/>
    <property type="match status" value="1"/>
</dbReference>
<dbReference type="InterPro" id="IPR013042">
    <property type="entry name" value="DUF1592"/>
</dbReference>
<feature type="domain" description="DUF1585" evidence="2">
    <location>
        <begin position="471"/>
        <end position="541"/>
    </location>
</feature>
<evidence type="ECO:0000259" key="3">
    <source>
        <dbReference type="Pfam" id="PF07627"/>
    </source>
</evidence>
<feature type="domain" description="DUF1588" evidence="3">
    <location>
        <begin position="359"/>
        <end position="459"/>
    </location>
</feature>
<evidence type="ECO:0000259" key="4">
    <source>
        <dbReference type="Pfam" id="PF07631"/>
    </source>
</evidence>
<feature type="domain" description="DUF1592" evidence="4">
    <location>
        <begin position="206"/>
        <end position="334"/>
    </location>
</feature>
<accession>A0ABS1X0C6</accession>
<feature type="signal peptide" evidence="1">
    <location>
        <begin position="1"/>
        <end position="25"/>
    </location>
</feature>
<dbReference type="Pfam" id="PF07631">
    <property type="entry name" value="PSD4"/>
    <property type="match status" value="1"/>
</dbReference>
<sequence length="556" mass="60134">MNKLMKPTFSTAAAAASVLSGWLLAQDVSAAASAPASANAPLSWRLGPGQYRQTIVEVFGPSISITGRFDPEYRQDGLLTIGARTASISASGVERYDELAENIAAQVVDERNRDTLIPCKPASATASDEACARQFLSAAGRLLYRRALTEEEIAASVKLAGIVSQAKHDFYAGLAGALGNMLLSPNFLYVYKTFEPDPEQNGKLRLDGYSKASVLSFFLWNAPPDDALLSAAENGEIHTKKGLRRQVDRMLASPSLENGVRAFFSDMLGFSEFETLAKDPMFFPRFTPRVIDQAQEQTLRTIVDLLVVRQGDYRDLFTTPDTFLTRSLAALYGIPIVDTTDNGQPERWIPYSFPADDPRAGILSHASFVALHSPSGRSSPTDRGKALREYLLCQAVPSPPADVSFAVVQDTNHPVYRTARERLGAHATDAACSGCHKITDPIGLALENFDSAGGFRTTENGAQIDTSGELNGTKFDGPVGLAKALRSDPALTACVATRAVAYASGRTPRRGDAELKRIQAEFADNRYNFVELLREVALSDALFSVPPQATQLVTAR</sequence>
<comment type="caution">
    <text evidence="6">The sequence shown here is derived from an EMBL/GenBank/DDBJ whole genome shotgun (WGS) entry which is preliminary data.</text>
</comment>
<proteinExistence type="predicted"/>
<keyword evidence="1" id="KW-0732">Signal</keyword>
<dbReference type="InterPro" id="IPR013043">
    <property type="entry name" value="DUF1595"/>
</dbReference>